<gene>
    <name evidence="6" type="ORF">F8566_40600</name>
</gene>
<dbReference type="InterPro" id="IPR014015">
    <property type="entry name" value="Helicase_SF3_DNA-vir"/>
</dbReference>
<dbReference type="InterPro" id="IPR051620">
    <property type="entry name" value="ORF904-like_C"/>
</dbReference>
<dbReference type="AlphaFoldDB" id="A0A6H9YN51"/>
<protein>
    <submittedName>
        <fullName evidence="6">NTP-binding protein</fullName>
    </submittedName>
</protein>
<evidence type="ECO:0000313" key="7">
    <source>
        <dbReference type="Proteomes" id="UP000468735"/>
    </source>
</evidence>
<dbReference type="EMBL" id="WBMT01000024">
    <property type="protein sequence ID" value="KAB2341936.1"/>
    <property type="molecule type" value="Genomic_DNA"/>
</dbReference>
<dbReference type="OrthoDB" id="9763644at2"/>
<evidence type="ECO:0000256" key="3">
    <source>
        <dbReference type="ARBA" id="ARBA00022840"/>
    </source>
</evidence>
<dbReference type="Proteomes" id="UP000468735">
    <property type="component" value="Unassembled WGS sequence"/>
</dbReference>
<dbReference type="Gene3D" id="3.40.50.300">
    <property type="entry name" value="P-loop containing nucleotide triphosphate hydrolases"/>
    <property type="match status" value="1"/>
</dbReference>
<keyword evidence="1" id="KW-0547">Nucleotide-binding</keyword>
<dbReference type="NCBIfam" id="TIGR01613">
    <property type="entry name" value="primase_Cterm"/>
    <property type="match status" value="1"/>
</dbReference>
<feature type="region of interest" description="Disordered" evidence="4">
    <location>
        <begin position="437"/>
        <end position="500"/>
    </location>
</feature>
<feature type="domain" description="SF3 helicase" evidence="5">
    <location>
        <begin position="179"/>
        <end position="336"/>
    </location>
</feature>
<evidence type="ECO:0000256" key="2">
    <source>
        <dbReference type="ARBA" id="ARBA00022801"/>
    </source>
</evidence>
<comment type="caution">
    <text evidence="6">The sequence shown here is derived from an EMBL/GenBank/DDBJ whole genome shotgun (WGS) entry which is preliminary data.</text>
</comment>
<proteinExistence type="predicted"/>
<evidence type="ECO:0000256" key="4">
    <source>
        <dbReference type="SAM" id="MobiDB-lite"/>
    </source>
</evidence>
<accession>A0A6H9YN51</accession>
<dbReference type="GO" id="GO:0016787">
    <property type="term" value="F:hydrolase activity"/>
    <property type="evidence" value="ECO:0007669"/>
    <property type="project" value="UniProtKB-KW"/>
</dbReference>
<keyword evidence="2" id="KW-0378">Hydrolase</keyword>
<dbReference type="PANTHER" id="PTHR35372:SF2">
    <property type="entry name" value="SF3 HELICASE DOMAIN-CONTAINING PROTEIN"/>
    <property type="match status" value="1"/>
</dbReference>
<evidence type="ECO:0000256" key="1">
    <source>
        <dbReference type="ARBA" id="ARBA00022741"/>
    </source>
</evidence>
<evidence type="ECO:0000259" key="5">
    <source>
        <dbReference type="PROSITE" id="PS51206"/>
    </source>
</evidence>
<sequence length="533" mass="58942">MAVARVILKTWQHDRVPTLRHWCGAWMRWDETHWSEIEDREIRSTLYRRLEHAQYVHITSKGDVEQREWAPNKRKISDLMEAMAAICHLPESVQAPAWIGRTSGERHGPLVACRNGLLRLSDRKLLDLTPAYFNLVSVPFDYDAAAPPPAQWLEFLRRLWPTTGRDDDQSKAEDKDAIASIQAVQEYFAYVLSGRTHLHKILMILGPSRSGKGTIGRTLTALLGAGNVAGPTMASMATNFGMASLIGKPFAVISDARLTGNAGNQVVERLLTISGEDRVEVDRKYKQAWTGRLPTRFLILSNVMPQFGDASGVIAHRFIVLTMTQSWLGREDTELEGKLATELGGILNWALDGLDRLNKRGRLTEPGSSVEAVTAMKDIASPTSAFVRDCCVTGTRFQITVEEIWAAWKIWCEDNGRGGAGTKQIFGRNLQAVVPQIRTTRPRDADGKQVRTYTGLRLRTPADENETDNKNDRVSSDSSGSPEGSEAGLRRTESLETRSSLLSVPFESTCRGCGGSMTVVEPGQTTHPGCDAA</sequence>
<keyword evidence="3" id="KW-0067">ATP-binding</keyword>
<evidence type="ECO:0000313" key="6">
    <source>
        <dbReference type="EMBL" id="KAB2341936.1"/>
    </source>
</evidence>
<dbReference type="InterPro" id="IPR006500">
    <property type="entry name" value="Helicase_put_C_phage/plasmid"/>
</dbReference>
<reference evidence="6 7" key="1">
    <citation type="submission" date="2019-09" db="EMBL/GenBank/DDBJ databases">
        <title>Actinomadura physcomitrii sp. nov., a novel actinomycete isolated from moss [Physcomitrium sphaericum (Ludw) Fuernr].</title>
        <authorList>
            <person name="Zhuang X."/>
            <person name="Liu C."/>
        </authorList>
    </citation>
    <scope>NUCLEOTIDE SEQUENCE [LARGE SCALE GENOMIC DNA]</scope>
    <source>
        <strain evidence="6 7">HMC1</strain>
    </source>
</reference>
<dbReference type="InterPro" id="IPR014818">
    <property type="entry name" value="Phage/plasmid_primase_P4_C"/>
</dbReference>
<organism evidence="6 7">
    <name type="scientific">Actinomadura rudentiformis</name>
    <dbReference type="NCBI Taxonomy" id="359158"/>
    <lineage>
        <taxon>Bacteria</taxon>
        <taxon>Bacillati</taxon>
        <taxon>Actinomycetota</taxon>
        <taxon>Actinomycetes</taxon>
        <taxon>Streptosporangiales</taxon>
        <taxon>Thermomonosporaceae</taxon>
        <taxon>Actinomadura</taxon>
    </lineage>
</organism>
<dbReference type="Pfam" id="PF08706">
    <property type="entry name" value="D5_N"/>
    <property type="match status" value="1"/>
</dbReference>
<dbReference type="GO" id="GO:0005524">
    <property type="term" value="F:ATP binding"/>
    <property type="evidence" value="ECO:0007669"/>
    <property type="project" value="UniProtKB-KW"/>
</dbReference>
<dbReference type="InterPro" id="IPR045455">
    <property type="entry name" value="NrS-1_pol-like_helicase"/>
</dbReference>
<dbReference type="InterPro" id="IPR027417">
    <property type="entry name" value="P-loop_NTPase"/>
</dbReference>
<dbReference type="PANTHER" id="PTHR35372">
    <property type="entry name" value="ATP BINDING PROTEIN-RELATED"/>
    <property type="match status" value="1"/>
</dbReference>
<dbReference type="Pfam" id="PF19263">
    <property type="entry name" value="DUF5906"/>
    <property type="match status" value="1"/>
</dbReference>
<dbReference type="SUPFAM" id="SSF52540">
    <property type="entry name" value="P-loop containing nucleoside triphosphate hydrolases"/>
    <property type="match status" value="1"/>
</dbReference>
<feature type="compositionally biased region" description="Low complexity" evidence="4">
    <location>
        <begin position="476"/>
        <end position="486"/>
    </location>
</feature>
<keyword evidence="7" id="KW-1185">Reference proteome</keyword>
<dbReference type="PROSITE" id="PS51206">
    <property type="entry name" value="SF3_HELICASE_1"/>
    <property type="match status" value="1"/>
</dbReference>
<name>A0A6H9YN51_9ACTN</name>